<dbReference type="EC" id="6.1.1.17" evidence="8"/>
<dbReference type="GO" id="GO:0004818">
    <property type="term" value="F:glutamate-tRNA ligase activity"/>
    <property type="evidence" value="ECO:0007669"/>
    <property type="project" value="UniProtKB-UniRule"/>
</dbReference>
<dbReference type="InterPro" id="IPR004527">
    <property type="entry name" value="Glu-tRNA-ligase_bac/mito"/>
</dbReference>
<comment type="catalytic activity">
    <reaction evidence="8">
        <text>tRNA(Glu) + L-glutamate + ATP = L-glutamyl-tRNA(Glu) + AMP + diphosphate</text>
        <dbReference type="Rhea" id="RHEA:23540"/>
        <dbReference type="Rhea" id="RHEA-COMP:9663"/>
        <dbReference type="Rhea" id="RHEA-COMP:9680"/>
        <dbReference type="ChEBI" id="CHEBI:29985"/>
        <dbReference type="ChEBI" id="CHEBI:30616"/>
        <dbReference type="ChEBI" id="CHEBI:33019"/>
        <dbReference type="ChEBI" id="CHEBI:78442"/>
        <dbReference type="ChEBI" id="CHEBI:78520"/>
        <dbReference type="ChEBI" id="CHEBI:456215"/>
        <dbReference type="EC" id="6.1.1.17"/>
    </reaction>
</comment>
<comment type="function">
    <text evidence="8">Catalyzes the attachment of glutamate to tRNA(Glu) in a two-step reaction: glutamate is first activated by ATP to form Glu-AMP and then transferred to the acceptor end of tRNA(Glu).</text>
</comment>
<evidence type="ECO:0000313" key="11">
    <source>
        <dbReference type="EMBL" id="SHL70447.1"/>
    </source>
</evidence>
<dbReference type="OrthoDB" id="9807503at2"/>
<dbReference type="InterPro" id="IPR000924">
    <property type="entry name" value="Glu/Gln-tRNA-synth"/>
</dbReference>
<dbReference type="InterPro" id="IPR020751">
    <property type="entry name" value="aa-tRNA-synth_I_codon-bd_sub2"/>
</dbReference>
<comment type="caution">
    <text evidence="8">Lacks conserved residue(s) required for the propagation of feature annotation.</text>
</comment>
<dbReference type="SUPFAM" id="SSF52374">
    <property type="entry name" value="Nucleotidylyl transferase"/>
    <property type="match status" value="1"/>
</dbReference>
<feature type="domain" description="Aminoacyl-tRNA synthetase class I anticodon-binding" evidence="10">
    <location>
        <begin position="361"/>
        <end position="498"/>
    </location>
</feature>
<keyword evidence="7 8" id="KW-0030">Aminoacyl-tRNA synthetase</keyword>
<feature type="short sequence motif" description="'KMSKS' region" evidence="8">
    <location>
        <begin position="260"/>
        <end position="264"/>
    </location>
</feature>
<comment type="similarity">
    <text evidence="1 8">Belongs to the class-I aminoacyl-tRNA synthetase family. Glutamate--tRNA ligase type 1 subfamily.</text>
</comment>
<dbReference type="InterPro" id="IPR045462">
    <property type="entry name" value="aa-tRNA-synth_I_cd-bd"/>
</dbReference>
<dbReference type="InterPro" id="IPR014729">
    <property type="entry name" value="Rossmann-like_a/b/a_fold"/>
</dbReference>
<evidence type="ECO:0000256" key="7">
    <source>
        <dbReference type="ARBA" id="ARBA00023146"/>
    </source>
</evidence>
<dbReference type="Gene3D" id="3.40.50.620">
    <property type="entry name" value="HUPs"/>
    <property type="match status" value="1"/>
</dbReference>
<dbReference type="Gene3D" id="1.10.10.350">
    <property type="match status" value="1"/>
</dbReference>
<dbReference type="PROSITE" id="PS00178">
    <property type="entry name" value="AA_TRNA_LIGASE_I"/>
    <property type="match status" value="1"/>
</dbReference>
<dbReference type="InterPro" id="IPR020058">
    <property type="entry name" value="Glu/Gln-tRNA-synth_Ib_cat-dom"/>
</dbReference>
<evidence type="ECO:0000256" key="4">
    <source>
        <dbReference type="ARBA" id="ARBA00022741"/>
    </source>
</evidence>
<dbReference type="RefSeq" id="WP_068841772.1">
    <property type="nucleotide sequence ID" value="NZ_FRBT01000002.1"/>
</dbReference>
<dbReference type="SUPFAM" id="SSF48163">
    <property type="entry name" value="An anticodon-binding domain of class I aminoacyl-tRNA synthetases"/>
    <property type="match status" value="1"/>
</dbReference>
<keyword evidence="3 8" id="KW-0436">Ligase</keyword>
<evidence type="ECO:0000256" key="5">
    <source>
        <dbReference type="ARBA" id="ARBA00022840"/>
    </source>
</evidence>
<dbReference type="GO" id="GO:0008270">
    <property type="term" value="F:zinc ion binding"/>
    <property type="evidence" value="ECO:0007669"/>
    <property type="project" value="InterPro"/>
</dbReference>
<dbReference type="GO" id="GO:0005829">
    <property type="term" value="C:cytosol"/>
    <property type="evidence" value="ECO:0007669"/>
    <property type="project" value="TreeGrafter"/>
</dbReference>
<evidence type="ECO:0000256" key="1">
    <source>
        <dbReference type="ARBA" id="ARBA00007894"/>
    </source>
</evidence>
<feature type="binding site" evidence="8">
    <location>
        <position position="263"/>
    </location>
    <ligand>
        <name>ATP</name>
        <dbReference type="ChEBI" id="CHEBI:30616"/>
    </ligand>
</feature>
<dbReference type="GO" id="GO:0006424">
    <property type="term" value="P:glutamyl-tRNA aminoacylation"/>
    <property type="evidence" value="ECO:0007669"/>
    <property type="project" value="UniProtKB-UniRule"/>
</dbReference>
<keyword evidence="5 8" id="KW-0067">ATP-binding</keyword>
<dbReference type="GO" id="GO:0005524">
    <property type="term" value="F:ATP binding"/>
    <property type="evidence" value="ECO:0007669"/>
    <property type="project" value="UniProtKB-UniRule"/>
</dbReference>
<accession>A0A1M7CTF4</accession>
<evidence type="ECO:0000259" key="10">
    <source>
        <dbReference type="Pfam" id="PF19269"/>
    </source>
</evidence>
<dbReference type="InterPro" id="IPR001412">
    <property type="entry name" value="aa-tRNA-synth_I_CS"/>
</dbReference>
<keyword evidence="4 8" id="KW-0547">Nucleotide-binding</keyword>
<organism evidence="11 12">
    <name type="scientific">Flavobacterium chilense</name>
    <dbReference type="NCBI Taxonomy" id="946677"/>
    <lineage>
        <taxon>Bacteria</taxon>
        <taxon>Pseudomonadati</taxon>
        <taxon>Bacteroidota</taxon>
        <taxon>Flavobacteriia</taxon>
        <taxon>Flavobacteriales</taxon>
        <taxon>Flavobacteriaceae</taxon>
        <taxon>Flavobacterium</taxon>
    </lineage>
</organism>
<dbReference type="InterPro" id="IPR049940">
    <property type="entry name" value="GluQ/Sye"/>
</dbReference>
<dbReference type="Pfam" id="PF00749">
    <property type="entry name" value="tRNA-synt_1c"/>
    <property type="match status" value="1"/>
</dbReference>
<evidence type="ECO:0000256" key="8">
    <source>
        <dbReference type="HAMAP-Rule" id="MF_00022"/>
    </source>
</evidence>
<dbReference type="NCBIfam" id="TIGR00464">
    <property type="entry name" value="gltX_bact"/>
    <property type="match status" value="1"/>
</dbReference>
<evidence type="ECO:0000256" key="3">
    <source>
        <dbReference type="ARBA" id="ARBA00022598"/>
    </source>
</evidence>
<dbReference type="InterPro" id="IPR008925">
    <property type="entry name" value="aa_tRNA-synth_I_cd-bd_sf"/>
</dbReference>
<dbReference type="PANTHER" id="PTHR43311:SF2">
    <property type="entry name" value="GLUTAMATE--TRNA LIGASE, MITOCHONDRIAL-RELATED"/>
    <property type="match status" value="1"/>
</dbReference>
<feature type="domain" description="Glutamyl/glutaminyl-tRNA synthetase class Ib catalytic" evidence="9">
    <location>
        <begin position="4"/>
        <end position="342"/>
    </location>
</feature>
<dbReference type="PRINTS" id="PR00987">
    <property type="entry name" value="TRNASYNTHGLU"/>
</dbReference>
<gene>
    <name evidence="8" type="primary">gltX</name>
    <name evidence="11" type="ORF">SAMN05444484_102292</name>
</gene>
<dbReference type="AlphaFoldDB" id="A0A1M7CTF4"/>
<comment type="subcellular location">
    <subcellularLocation>
        <location evidence="8">Cytoplasm</location>
    </subcellularLocation>
</comment>
<evidence type="ECO:0000256" key="2">
    <source>
        <dbReference type="ARBA" id="ARBA00022490"/>
    </source>
</evidence>
<name>A0A1M7CTF4_9FLAO</name>
<dbReference type="GO" id="GO:0000049">
    <property type="term" value="F:tRNA binding"/>
    <property type="evidence" value="ECO:0007669"/>
    <property type="project" value="InterPro"/>
</dbReference>
<comment type="subunit">
    <text evidence="8">Monomer.</text>
</comment>
<reference evidence="12" key="1">
    <citation type="submission" date="2016-11" db="EMBL/GenBank/DDBJ databases">
        <authorList>
            <person name="Varghese N."/>
            <person name="Submissions S."/>
        </authorList>
    </citation>
    <scope>NUCLEOTIDE SEQUENCE [LARGE SCALE GENOMIC DNA]</scope>
    <source>
        <strain evidence="12">DSM 24724</strain>
    </source>
</reference>
<dbReference type="FunFam" id="3.40.50.620:FF:000127">
    <property type="entry name" value="Glutamate--tRNA ligase"/>
    <property type="match status" value="1"/>
</dbReference>
<keyword evidence="12" id="KW-1185">Reference proteome</keyword>
<feature type="short sequence motif" description="'HIGH' region" evidence="8">
    <location>
        <begin position="11"/>
        <end position="21"/>
    </location>
</feature>
<keyword evidence="2 8" id="KW-0963">Cytoplasm</keyword>
<dbReference type="HAMAP" id="MF_00022">
    <property type="entry name" value="Glu_tRNA_synth_type1"/>
    <property type="match status" value="1"/>
</dbReference>
<dbReference type="Proteomes" id="UP000184028">
    <property type="component" value="Unassembled WGS sequence"/>
</dbReference>
<evidence type="ECO:0000256" key="6">
    <source>
        <dbReference type="ARBA" id="ARBA00022917"/>
    </source>
</evidence>
<dbReference type="EMBL" id="FRBT01000002">
    <property type="protein sequence ID" value="SHL70447.1"/>
    <property type="molecule type" value="Genomic_DNA"/>
</dbReference>
<evidence type="ECO:0000313" key="12">
    <source>
        <dbReference type="Proteomes" id="UP000184028"/>
    </source>
</evidence>
<dbReference type="STRING" id="946677.SAMN05444484_102292"/>
<dbReference type="Pfam" id="PF19269">
    <property type="entry name" value="Anticodon_2"/>
    <property type="match status" value="1"/>
</dbReference>
<evidence type="ECO:0000259" key="9">
    <source>
        <dbReference type="Pfam" id="PF00749"/>
    </source>
</evidence>
<protein>
    <recommendedName>
        <fullName evidence="8">Glutamate--tRNA ligase</fullName>
        <ecNumber evidence="8">6.1.1.17</ecNumber>
    </recommendedName>
    <alternativeName>
        <fullName evidence="8">Glutamyl-tRNA synthetase</fullName>
        <shortName evidence="8">GluRS</shortName>
    </alternativeName>
</protein>
<proteinExistence type="inferred from homology"/>
<dbReference type="CDD" id="cd00808">
    <property type="entry name" value="GluRS_core"/>
    <property type="match status" value="1"/>
</dbReference>
<dbReference type="InterPro" id="IPR033910">
    <property type="entry name" value="GluRS_core"/>
</dbReference>
<dbReference type="PANTHER" id="PTHR43311">
    <property type="entry name" value="GLUTAMATE--TRNA LIGASE"/>
    <property type="match status" value="1"/>
</dbReference>
<keyword evidence="6 8" id="KW-0648">Protein biosynthesis</keyword>
<sequence>MSKQVRVRFAPSPTGPLHIGGVRTALFNYLFAKKNNGVFYLRIEDTDQTRFVPGAEAYIMEALEWLGISPEETVGKNEKFGPYRQSDRKELYQTYADQLINSGWAYYAFDTPEALDTLRKEQEAEGKTFIYNHTNREKLDTSLVISADEVAKRIANGEHYVIRFKTPVDETLHLKDIIRGDVKFETSLLDDKVLFKSDGMPTYHLANIVDDHLMETSHVIRGEEWLPSMPLHVLLYRAFGWDAPEFAHLPLILKPIGNGKLSKRDGDKLGFPVFPLEWKTKESISSGYREKGFFPEAVVNFLALLGWNDGTDKELFSLEELVEAFDLNRVHKSGAKFDPEKNKWFNHQYLIKQNNEDLAKSFSPILEEKGFSPSLELTTKIVSLIKERAHFVSEFWDLTDFFFQAPTSYDEKASKNWKEETPTLMQELISVLENIENFTSANIETIVKDWLTKNEIGMGKVMQPFRLSLVGALKGPHLFDIVEIIGKEETISRIQKAIATL</sequence>